<comment type="caution">
    <text evidence="3">The sequence shown here is derived from an EMBL/GenBank/DDBJ whole genome shotgun (WGS) entry which is preliminary data.</text>
</comment>
<dbReference type="InterPro" id="IPR021301">
    <property type="entry name" value="DUF2779"/>
</dbReference>
<evidence type="ECO:0000256" key="1">
    <source>
        <dbReference type="SAM" id="MobiDB-lite"/>
    </source>
</evidence>
<reference evidence="3" key="1">
    <citation type="submission" date="2016-01" db="EMBL/GenBank/DDBJ databases">
        <authorList>
            <person name="Peeters C."/>
        </authorList>
    </citation>
    <scope>NUCLEOTIDE SEQUENCE</scope>
    <source>
        <strain evidence="3">LMG 29321</strain>
    </source>
</reference>
<evidence type="ECO:0000259" key="2">
    <source>
        <dbReference type="Pfam" id="PF11074"/>
    </source>
</evidence>
<evidence type="ECO:0000313" key="4">
    <source>
        <dbReference type="Proteomes" id="UP000071859"/>
    </source>
</evidence>
<dbReference type="Proteomes" id="UP000071859">
    <property type="component" value="Unassembled WGS sequence"/>
</dbReference>
<feature type="domain" description="DUF2779" evidence="2">
    <location>
        <begin position="241"/>
        <end position="342"/>
    </location>
</feature>
<gene>
    <name evidence="3" type="ORF">AWB78_07559</name>
</gene>
<name>A0A158EI31_9BURK</name>
<evidence type="ECO:0000313" key="3">
    <source>
        <dbReference type="EMBL" id="SAL05547.1"/>
    </source>
</evidence>
<keyword evidence="4" id="KW-1185">Reference proteome</keyword>
<feature type="region of interest" description="Disordered" evidence="1">
    <location>
        <begin position="418"/>
        <end position="442"/>
    </location>
</feature>
<sequence>MAGLQCRKRLWLETHRRELMRVSPASEHIFRMGHLFGECARPLMGQGELVGHVLDIAKAVDKTRVALERASARGTMVYEAAFSYGNVVARADGFASCADGWHMTEVKAASAIKDYFYQDCAVQVWVAEGAGYPVRQVTLACIDSRFVYPGGGDYGGLLRYIDATEEVARLKAAVGGVVEDLRTVLRGEEPEIAVGSHCSSPYACPFMAHCGAQAADRSRVSRRTAHYASARSSAVLPYPRHFLHVEAIASPVPRWTGTRPYQRIPVLWSCQTETEPGHLVQRAHLDSFNVPSKQQFARTLLDAFGSDQGVIVATSVDRACVEALRASVPEYCAELGAFLQRFAHSIDVPVAHGVAGVPEYDDIADSESAEQAWWKAASPETGEDRKQRLVESLLRYARRYALCLQETFNAQGALTAVDSDVSRSGSRGKMPSKAANEAKRRR</sequence>
<dbReference type="AlphaFoldDB" id="A0A158EI31"/>
<dbReference type="Pfam" id="PF11074">
    <property type="entry name" value="DUF2779"/>
    <property type="match status" value="1"/>
</dbReference>
<organism evidence="3 4">
    <name type="scientific">Caballeronia calidae</name>
    <dbReference type="NCBI Taxonomy" id="1777139"/>
    <lineage>
        <taxon>Bacteria</taxon>
        <taxon>Pseudomonadati</taxon>
        <taxon>Pseudomonadota</taxon>
        <taxon>Betaproteobacteria</taxon>
        <taxon>Burkholderiales</taxon>
        <taxon>Burkholderiaceae</taxon>
        <taxon>Caballeronia</taxon>
    </lineage>
</organism>
<protein>
    <recommendedName>
        <fullName evidence="2">DUF2779 domain-containing protein</fullName>
    </recommendedName>
</protein>
<accession>A0A158EI31</accession>
<proteinExistence type="predicted"/>
<dbReference type="EMBL" id="FCOX02000084">
    <property type="protein sequence ID" value="SAL05547.1"/>
    <property type="molecule type" value="Genomic_DNA"/>
</dbReference>